<evidence type="ECO:0000256" key="2">
    <source>
        <dbReference type="ARBA" id="ARBA00011245"/>
    </source>
</evidence>
<evidence type="ECO:0000313" key="6">
    <source>
        <dbReference type="EMBL" id="KAL3529461.1"/>
    </source>
</evidence>
<evidence type="ECO:0000313" key="7">
    <source>
        <dbReference type="Proteomes" id="UP001630127"/>
    </source>
</evidence>
<keyword evidence="5" id="KW-0012">Acyltransferase</keyword>
<keyword evidence="3" id="KW-0017">Alkaloid metabolism</keyword>
<dbReference type="Gene3D" id="3.30.559.10">
    <property type="entry name" value="Chloramphenicol acetyltransferase-like domain"/>
    <property type="match status" value="1"/>
</dbReference>
<dbReference type="GO" id="GO:0009820">
    <property type="term" value="P:alkaloid metabolic process"/>
    <property type="evidence" value="ECO:0007669"/>
    <property type="project" value="UniProtKB-KW"/>
</dbReference>
<gene>
    <name evidence="6" type="ORF">ACH5RR_008783</name>
</gene>
<evidence type="ECO:0000256" key="4">
    <source>
        <dbReference type="ARBA" id="ARBA00022679"/>
    </source>
</evidence>
<dbReference type="InterPro" id="IPR023213">
    <property type="entry name" value="CAT-like_dom_sf"/>
</dbReference>
<dbReference type="Pfam" id="PF02458">
    <property type="entry name" value="Transferase"/>
    <property type="match status" value="1"/>
</dbReference>
<name>A0ABD3ACH0_9GENT</name>
<dbReference type="GO" id="GO:0016746">
    <property type="term" value="F:acyltransferase activity"/>
    <property type="evidence" value="ECO:0007669"/>
    <property type="project" value="UniProtKB-KW"/>
</dbReference>
<reference evidence="6 7" key="1">
    <citation type="submission" date="2024-11" db="EMBL/GenBank/DDBJ databases">
        <title>A near-complete genome assembly of Cinchona calisaya.</title>
        <authorList>
            <person name="Lian D.C."/>
            <person name="Zhao X.W."/>
            <person name="Wei L."/>
        </authorList>
    </citation>
    <scope>NUCLEOTIDE SEQUENCE [LARGE SCALE GENOMIC DNA]</scope>
    <source>
        <tissue evidence="6">Nenye</tissue>
    </source>
</reference>
<dbReference type="AlphaFoldDB" id="A0ABD3ACH0"/>
<dbReference type="EMBL" id="JBJUIK010000004">
    <property type="protein sequence ID" value="KAL3529461.1"/>
    <property type="molecule type" value="Genomic_DNA"/>
</dbReference>
<evidence type="ECO:0000256" key="1">
    <source>
        <dbReference type="ARBA" id="ARBA00009861"/>
    </source>
</evidence>
<dbReference type="Proteomes" id="UP001630127">
    <property type="component" value="Unassembled WGS sequence"/>
</dbReference>
<keyword evidence="4" id="KW-0808">Transferase</keyword>
<keyword evidence="7" id="KW-1185">Reference proteome</keyword>
<accession>A0ABD3ACH0</accession>
<organism evidence="6 7">
    <name type="scientific">Cinchona calisaya</name>
    <dbReference type="NCBI Taxonomy" id="153742"/>
    <lineage>
        <taxon>Eukaryota</taxon>
        <taxon>Viridiplantae</taxon>
        <taxon>Streptophyta</taxon>
        <taxon>Embryophyta</taxon>
        <taxon>Tracheophyta</taxon>
        <taxon>Spermatophyta</taxon>
        <taxon>Magnoliopsida</taxon>
        <taxon>eudicotyledons</taxon>
        <taxon>Gunneridae</taxon>
        <taxon>Pentapetalae</taxon>
        <taxon>asterids</taxon>
        <taxon>lamiids</taxon>
        <taxon>Gentianales</taxon>
        <taxon>Rubiaceae</taxon>
        <taxon>Cinchonoideae</taxon>
        <taxon>Cinchoneae</taxon>
        <taxon>Cinchona</taxon>
    </lineage>
</organism>
<comment type="similarity">
    <text evidence="1">Belongs to the plant acyltransferase family.</text>
</comment>
<evidence type="ECO:0008006" key="8">
    <source>
        <dbReference type="Google" id="ProtNLM"/>
    </source>
</evidence>
<dbReference type="PANTHER" id="PTHR31623:SF17">
    <property type="entry name" value="F21J9.9"/>
    <property type="match status" value="1"/>
</dbReference>
<evidence type="ECO:0000256" key="3">
    <source>
        <dbReference type="ARBA" id="ARBA00022589"/>
    </source>
</evidence>
<proteinExistence type="inferred from homology"/>
<comment type="subunit">
    <text evidence="2">Monomer.</text>
</comment>
<dbReference type="PANTHER" id="PTHR31623">
    <property type="entry name" value="F21J9.9"/>
    <property type="match status" value="1"/>
</dbReference>
<protein>
    <recommendedName>
        <fullName evidence="8">Transferase</fullName>
    </recommendedName>
</protein>
<evidence type="ECO:0000256" key="5">
    <source>
        <dbReference type="ARBA" id="ARBA00023315"/>
    </source>
</evidence>
<sequence>MRILKMLGRITGNLLIDCNDSGAIFVEAKVHSRLTQGAIPIEELDQYMPLEPYIQYLVLGPNAIGSNIPLAFQFNSFECGGTAVGFCISHKIADAISMVTFMNTWTAKSRGKTEDMPSFSSLR</sequence>
<comment type="caution">
    <text evidence="6">The sequence shown here is derived from an EMBL/GenBank/DDBJ whole genome shotgun (WGS) entry which is preliminary data.</text>
</comment>